<comment type="caution">
    <text evidence="7">The sequence shown here is derived from an EMBL/GenBank/DDBJ whole genome shotgun (WGS) entry which is preliminary data.</text>
</comment>
<dbReference type="PANTHER" id="PTHR13943:SF77">
    <property type="entry name" value="LRAT DOMAIN-CONTAINING PROTEIN"/>
    <property type="match status" value="1"/>
</dbReference>
<evidence type="ECO:0000256" key="1">
    <source>
        <dbReference type="ARBA" id="ARBA00007824"/>
    </source>
</evidence>
<keyword evidence="2" id="KW-0808">Transferase</keyword>
<dbReference type="PANTHER" id="PTHR13943">
    <property type="entry name" value="HRAS-LIKE SUPPRESSOR - RELATED"/>
    <property type="match status" value="1"/>
</dbReference>
<keyword evidence="5" id="KW-0812">Transmembrane</keyword>
<sequence length="180" mass="20228">MSFQSFSTPPEERIRIYSEKDLETYNVKPGSRIEIEDDNFSHWAVYLGDGEICHLTVRAPDGKSLPSVAIQLLDSKDATISVEPVTNLLRRGSKVYVNNHADKKWKPLPQAEIVQRAKSKEGESRYGLVDYNCESFANWCRYNKTESEQVTRVSKWVMIFGGAALGIVAAPSAITSSIRQ</sequence>
<proteinExistence type="inferred from homology"/>
<accession>A0A433SKC7</accession>
<keyword evidence="5" id="KW-1133">Transmembrane helix</keyword>
<dbReference type="EMBL" id="RQTK01001641">
    <property type="protein sequence ID" value="RUS69555.1"/>
    <property type="molecule type" value="Genomic_DNA"/>
</dbReference>
<dbReference type="GO" id="GO:0070292">
    <property type="term" value="P:N-acylphosphatidylethanolamine metabolic process"/>
    <property type="evidence" value="ECO:0007669"/>
    <property type="project" value="TreeGrafter"/>
</dbReference>
<organism evidence="7 8">
    <name type="scientific">Elysia chlorotica</name>
    <name type="common">Eastern emerald elysia</name>
    <name type="synonym">Sea slug</name>
    <dbReference type="NCBI Taxonomy" id="188477"/>
    <lineage>
        <taxon>Eukaryota</taxon>
        <taxon>Metazoa</taxon>
        <taxon>Spiralia</taxon>
        <taxon>Lophotrochozoa</taxon>
        <taxon>Mollusca</taxon>
        <taxon>Gastropoda</taxon>
        <taxon>Heterobranchia</taxon>
        <taxon>Euthyneura</taxon>
        <taxon>Panpulmonata</taxon>
        <taxon>Sacoglossa</taxon>
        <taxon>Placobranchoidea</taxon>
        <taxon>Plakobranchidae</taxon>
        <taxon>Elysia</taxon>
    </lineage>
</organism>
<feature type="transmembrane region" description="Helical" evidence="5">
    <location>
        <begin position="156"/>
        <end position="174"/>
    </location>
</feature>
<evidence type="ECO:0000256" key="2">
    <source>
        <dbReference type="ARBA" id="ARBA00022679"/>
    </source>
</evidence>
<evidence type="ECO:0000313" key="7">
    <source>
        <dbReference type="EMBL" id="RUS69555.1"/>
    </source>
</evidence>
<comment type="similarity">
    <text evidence="1">Belongs to the H-rev107 family.</text>
</comment>
<dbReference type="GO" id="GO:0004623">
    <property type="term" value="F:phospholipase A2 activity"/>
    <property type="evidence" value="ECO:0007669"/>
    <property type="project" value="TreeGrafter"/>
</dbReference>
<dbReference type="Proteomes" id="UP000271974">
    <property type="component" value="Unassembled WGS sequence"/>
</dbReference>
<dbReference type="PROSITE" id="PS51934">
    <property type="entry name" value="LRAT"/>
    <property type="match status" value="1"/>
</dbReference>
<evidence type="ECO:0000313" key="8">
    <source>
        <dbReference type="Proteomes" id="UP000271974"/>
    </source>
</evidence>
<dbReference type="OrthoDB" id="10051797at2759"/>
<keyword evidence="8" id="KW-1185">Reference proteome</keyword>
<dbReference type="Gene3D" id="3.90.1720.10">
    <property type="entry name" value="endopeptidase domain like (from Nostoc punctiforme)"/>
    <property type="match status" value="1"/>
</dbReference>
<evidence type="ECO:0000256" key="4">
    <source>
        <dbReference type="ARBA" id="ARBA00023098"/>
    </source>
</evidence>
<evidence type="ECO:0000256" key="5">
    <source>
        <dbReference type="SAM" id="Phobius"/>
    </source>
</evidence>
<dbReference type="InterPro" id="IPR007053">
    <property type="entry name" value="LRAT_dom"/>
</dbReference>
<feature type="domain" description="LRAT" evidence="6">
    <location>
        <begin position="32"/>
        <end position="149"/>
    </location>
</feature>
<reference evidence="7 8" key="1">
    <citation type="submission" date="2019-01" db="EMBL/GenBank/DDBJ databases">
        <title>A draft genome assembly of the solar-powered sea slug Elysia chlorotica.</title>
        <authorList>
            <person name="Cai H."/>
            <person name="Li Q."/>
            <person name="Fang X."/>
            <person name="Li J."/>
            <person name="Curtis N.E."/>
            <person name="Altenburger A."/>
            <person name="Shibata T."/>
            <person name="Feng M."/>
            <person name="Maeda T."/>
            <person name="Schwartz J.A."/>
            <person name="Shigenobu S."/>
            <person name="Lundholm N."/>
            <person name="Nishiyama T."/>
            <person name="Yang H."/>
            <person name="Hasebe M."/>
            <person name="Li S."/>
            <person name="Pierce S.K."/>
            <person name="Wang J."/>
        </authorList>
    </citation>
    <scope>NUCLEOTIDE SEQUENCE [LARGE SCALE GENOMIC DNA]</scope>
    <source>
        <strain evidence="7">EC2010</strain>
        <tissue evidence="7">Whole organism of an adult</tissue>
    </source>
</reference>
<name>A0A433SKC7_ELYCH</name>
<dbReference type="InterPro" id="IPR051496">
    <property type="entry name" value="H-rev107_PLA/AT"/>
</dbReference>
<dbReference type="GO" id="GO:0016410">
    <property type="term" value="F:N-acyltransferase activity"/>
    <property type="evidence" value="ECO:0007669"/>
    <property type="project" value="TreeGrafter"/>
</dbReference>
<dbReference type="Pfam" id="PF04970">
    <property type="entry name" value="LRAT"/>
    <property type="match status" value="1"/>
</dbReference>
<dbReference type="GO" id="GO:0008970">
    <property type="term" value="F:phospholipase A1 activity"/>
    <property type="evidence" value="ECO:0007669"/>
    <property type="project" value="TreeGrafter"/>
</dbReference>
<dbReference type="GO" id="GO:0005737">
    <property type="term" value="C:cytoplasm"/>
    <property type="evidence" value="ECO:0007669"/>
    <property type="project" value="TreeGrafter"/>
</dbReference>
<keyword evidence="4" id="KW-0443">Lipid metabolism</keyword>
<evidence type="ECO:0000256" key="3">
    <source>
        <dbReference type="ARBA" id="ARBA00022801"/>
    </source>
</evidence>
<keyword evidence="3" id="KW-0378">Hydrolase</keyword>
<keyword evidence="5" id="KW-0472">Membrane</keyword>
<evidence type="ECO:0000259" key="6">
    <source>
        <dbReference type="PROSITE" id="PS51934"/>
    </source>
</evidence>
<dbReference type="STRING" id="188477.A0A433SKC7"/>
<protein>
    <recommendedName>
        <fullName evidence="6">LRAT domain-containing protein</fullName>
    </recommendedName>
</protein>
<gene>
    <name evidence="7" type="ORF">EGW08_022683</name>
</gene>
<dbReference type="AlphaFoldDB" id="A0A433SKC7"/>